<dbReference type="GO" id="GO:0003729">
    <property type="term" value="F:mRNA binding"/>
    <property type="evidence" value="ECO:0007669"/>
    <property type="project" value="TreeGrafter"/>
</dbReference>
<proteinExistence type="predicted"/>
<organism evidence="1 2">
    <name type="scientific">Heliocybe sulcata</name>
    <dbReference type="NCBI Taxonomy" id="5364"/>
    <lineage>
        <taxon>Eukaryota</taxon>
        <taxon>Fungi</taxon>
        <taxon>Dikarya</taxon>
        <taxon>Basidiomycota</taxon>
        <taxon>Agaricomycotina</taxon>
        <taxon>Agaricomycetes</taxon>
        <taxon>Gloeophyllales</taxon>
        <taxon>Gloeophyllaceae</taxon>
        <taxon>Heliocybe</taxon>
    </lineage>
</organism>
<dbReference type="PANTHER" id="PTHR47938:SF35">
    <property type="entry name" value="PENTATRICOPEPTIDE REPEAT-CONTAINING PROTEIN 4, MITOCHONDRIAL-RELATED"/>
    <property type="match status" value="1"/>
</dbReference>
<dbReference type="OrthoDB" id="185373at2759"/>
<protein>
    <recommendedName>
        <fullName evidence="3">Pentacotripeptide-repeat region of PRORP domain-containing protein</fullName>
    </recommendedName>
</protein>
<dbReference type="InterPro" id="IPR011990">
    <property type="entry name" value="TPR-like_helical_dom_sf"/>
</dbReference>
<accession>A0A5C3NIK6</accession>
<dbReference type="STRING" id="5364.A0A5C3NIK6"/>
<dbReference type="Gene3D" id="1.25.40.10">
    <property type="entry name" value="Tetratricopeptide repeat domain"/>
    <property type="match status" value="2"/>
</dbReference>
<dbReference type="PANTHER" id="PTHR47938">
    <property type="entry name" value="RESPIRATORY COMPLEX I CHAPERONE (CIA84), PUTATIVE (AFU_ORTHOLOGUE AFUA_2G06020)-RELATED"/>
    <property type="match status" value="1"/>
</dbReference>
<evidence type="ECO:0008006" key="3">
    <source>
        <dbReference type="Google" id="ProtNLM"/>
    </source>
</evidence>
<sequence length="740" mass="83087">MTLLRVLSNSNEFLASISALQRARRLANSASVRRAAALPRSSGTRFQRYTTSSYELSSLVAAYKASVRRKKGVAGPYQNLTRALRKKDQCDADNGPETLSEELLLQGIRVLLRSGGAKNVELSKTVLSDMPVLFGIPLRLEVYEDVVLTLLKYGHTIAALEWLRNMVQEPHAFVPTDRLWSKLLGQLAANRMSSLIPETIQLIRRGRAFSGCDDSLPAEVASLILRALAENVPDLEALAHILDELKKDDLPQQASELLFVKHIFERADLRSHAALLHEHYLHLRLEQQNQKLSEELLSNGRGGAIRLYRTLSEKGFQAQPSTLNVILGDSSDVMALRELEREMNITATSPTWSFLLQNALHDGDVVRAKSIYTEAHTSGISLVRETAEALVQALCRGIKPLQVPDDSTIDLALRIFEESIRSKSDGQAEAGIFVILLRTLLLSPNKTKYLALAISMIEHTDVSMNGSTLHTIIIMLLRVATTFDRAIALYEFVKKRWPDVTPRAEGYSRILRTYCRTRGAQTSPLQPDQYFQIVRDMRHAKHPVTDDVYSLALSQIRAVNGVRGREDALFAVRRIGCYLMVEPSFTPGIGLWNQLMETYVAVGSVTEARRVWERLLLSGRYDNKSLRIIVRAFKMAGNTVLPSQIYAKVHKAGFMLDITNWNNWLESVCSANMFEEATRLLCLEMPSPPDINAPDVRSARIVLTCAKKNGQYSKSLSIIRKHLPELWERLPETLKNPELT</sequence>
<dbReference type="Proteomes" id="UP000305948">
    <property type="component" value="Unassembled WGS sequence"/>
</dbReference>
<dbReference type="EMBL" id="ML213503">
    <property type="protein sequence ID" value="TFK56655.1"/>
    <property type="molecule type" value="Genomic_DNA"/>
</dbReference>
<name>A0A5C3NIK6_9AGAM</name>
<keyword evidence="2" id="KW-1185">Reference proteome</keyword>
<gene>
    <name evidence="1" type="ORF">OE88DRAFT_44428</name>
</gene>
<reference evidence="1 2" key="1">
    <citation type="journal article" date="2019" name="Nat. Ecol. Evol.">
        <title>Megaphylogeny resolves global patterns of mushroom evolution.</title>
        <authorList>
            <person name="Varga T."/>
            <person name="Krizsan K."/>
            <person name="Foldi C."/>
            <person name="Dima B."/>
            <person name="Sanchez-Garcia M."/>
            <person name="Sanchez-Ramirez S."/>
            <person name="Szollosi G.J."/>
            <person name="Szarkandi J.G."/>
            <person name="Papp V."/>
            <person name="Albert L."/>
            <person name="Andreopoulos W."/>
            <person name="Angelini C."/>
            <person name="Antonin V."/>
            <person name="Barry K.W."/>
            <person name="Bougher N.L."/>
            <person name="Buchanan P."/>
            <person name="Buyck B."/>
            <person name="Bense V."/>
            <person name="Catcheside P."/>
            <person name="Chovatia M."/>
            <person name="Cooper J."/>
            <person name="Damon W."/>
            <person name="Desjardin D."/>
            <person name="Finy P."/>
            <person name="Geml J."/>
            <person name="Haridas S."/>
            <person name="Hughes K."/>
            <person name="Justo A."/>
            <person name="Karasinski D."/>
            <person name="Kautmanova I."/>
            <person name="Kiss B."/>
            <person name="Kocsube S."/>
            <person name="Kotiranta H."/>
            <person name="LaButti K.M."/>
            <person name="Lechner B.E."/>
            <person name="Liimatainen K."/>
            <person name="Lipzen A."/>
            <person name="Lukacs Z."/>
            <person name="Mihaltcheva S."/>
            <person name="Morgado L.N."/>
            <person name="Niskanen T."/>
            <person name="Noordeloos M.E."/>
            <person name="Ohm R.A."/>
            <person name="Ortiz-Santana B."/>
            <person name="Ovrebo C."/>
            <person name="Racz N."/>
            <person name="Riley R."/>
            <person name="Savchenko A."/>
            <person name="Shiryaev A."/>
            <person name="Soop K."/>
            <person name="Spirin V."/>
            <person name="Szebenyi C."/>
            <person name="Tomsovsky M."/>
            <person name="Tulloss R.E."/>
            <person name="Uehling J."/>
            <person name="Grigoriev I.V."/>
            <person name="Vagvolgyi C."/>
            <person name="Papp T."/>
            <person name="Martin F.M."/>
            <person name="Miettinen O."/>
            <person name="Hibbett D.S."/>
            <person name="Nagy L.G."/>
        </authorList>
    </citation>
    <scope>NUCLEOTIDE SEQUENCE [LARGE SCALE GENOMIC DNA]</scope>
    <source>
        <strain evidence="1 2">OMC1185</strain>
    </source>
</reference>
<evidence type="ECO:0000313" key="1">
    <source>
        <dbReference type="EMBL" id="TFK56655.1"/>
    </source>
</evidence>
<evidence type="ECO:0000313" key="2">
    <source>
        <dbReference type="Proteomes" id="UP000305948"/>
    </source>
</evidence>
<dbReference type="AlphaFoldDB" id="A0A5C3NIK6"/>